<name>A0A5J5FZ34_9BACL</name>
<dbReference type="Pfam" id="PF00248">
    <property type="entry name" value="Aldo_ket_red"/>
    <property type="match status" value="1"/>
</dbReference>
<dbReference type="Proteomes" id="UP000367750">
    <property type="component" value="Unassembled WGS sequence"/>
</dbReference>
<reference evidence="2 3" key="1">
    <citation type="submission" date="2019-09" db="EMBL/GenBank/DDBJ databases">
        <title>Bacillus ochoae sp. nov., Paenibacillus whitsoniae sp. nov., Paenibacillus spiritus sp. nov. Isolated from the Mars Exploration Rover during spacecraft assembly.</title>
        <authorList>
            <person name="Seuylemezian A."/>
            <person name="Vaishampayan P."/>
        </authorList>
    </citation>
    <scope>NUCLEOTIDE SEQUENCE [LARGE SCALE GENOMIC DNA]</scope>
    <source>
        <strain evidence="2 3">MER_111</strain>
    </source>
</reference>
<dbReference type="InterPro" id="IPR036812">
    <property type="entry name" value="NAD(P)_OxRdtase_dom_sf"/>
</dbReference>
<evidence type="ECO:0000313" key="3">
    <source>
        <dbReference type="Proteomes" id="UP000367750"/>
    </source>
</evidence>
<evidence type="ECO:0000259" key="1">
    <source>
        <dbReference type="Pfam" id="PF00248"/>
    </source>
</evidence>
<proteinExistence type="predicted"/>
<dbReference type="PANTHER" id="PTHR43312:SF1">
    <property type="entry name" value="NADP-DEPENDENT OXIDOREDUCTASE DOMAIN-CONTAINING PROTEIN"/>
    <property type="match status" value="1"/>
</dbReference>
<comment type="caution">
    <text evidence="2">The sequence shown here is derived from an EMBL/GenBank/DDBJ whole genome shotgun (WGS) entry which is preliminary data.</text>
</comment>
<dbReference type="CDD" id="cd19095">
    <property type="entry name" value="AKR_PA4992-like"/>
    <property type="match status" value="1"/>
</dbReference>
<dbReference type="AlphaFoldDB" id="A0A5J5FZ34"/>
<evidence type="ECO:0000313" key="2">
    <source>
        <dbReference type="EMBL" id="KAA8999490.1"/>
    </source>
</evidence>
<dbReference type="EMBL" id="VYKK01000023">
    <property type="protein sequence ID" value="KAA8999490.1"/>
    <property type="molecule type" value="Genomic_DNA"/>
</dbReference>
<dbReference type="OrthoDB" id="9773828at2"/>
<dbReference type="SUPFAM" id="SSF51430">
    <property type="entry name" value="NAD(P)-linked oxidoreductase"/>
    <property type="match status" value="1"/>
</dbReference>
<dbReference type="Gene3D" id="3.20.20.100">
    <property type="entry name" value="NADP-dependent oxidoreductase domain"/>
    <property type="match status" value="1"/>
</dbReference>
<dbReference type="InterPro" id="IPR053135">
    <property type="entry name" value="AKR2_Oxidoreductase"/>
</dbReference>
<organism evidence="2 3">
    <name type="scientific">Paenibacillus spiritus</name>
    <dbReference type="NCBI Taxonomy" id="2496557"/>
    <lineage>
        <taxon>Bacteria</taxon>
        <taxon>Bacillati</taxon>
        <taxon>Bacillota</taxon>
        <taxon>Bacilli</taxon>
        <taxon>Bacillales</taxon>
        <taxon>Paenibacillaceae</taxon>
        <taxon>Paenibacillus</taxon>
    </lineage>
</organism>
<dbReference type="RefSeq" id="WP_150459278.1">
    <property type="nucleotide sequence ID" value="NZ_VYKK01000023.1"/>
</dbReference>
<feature type="domain" description="NADP-dependent oxidoreductase" evidence="1">
    <location>
        <begin position="16"/>
        <end position="275"/>
    </location>
</feature>
<dbReference type="InterPro" id="IPR023210">
    <property type="entry name" value="NADP_OxRdtase_dom"/>
</dbReference>
<accession>A0A5J5FZ34</accession>
<protein>
    <submittedName>
        <fullName evidence="2">Aldo/keto reductase</fullName>
    </submittedName>
</protein>
<dbReference type="PANTHER" id="PTHR43312">
    <property type="entry name" value="D-THREO-ALDOSE 1-DEHYDROGENASE"/>
    <property type="match status" value="1"/>
</dbReference>
<keyword evidence="3" id="KW-1185">Reference proteome</keyword>
<gene>
    <name evidence="2" type="ORF">F4V43_16070</name>
</gene>
<sequence>MMERAFGSTGLQVSALGFGAGHIGQDTMTDREAARILNEALDAGITLIDTARGYGLSEERIGKLIGHRRQEFVLSTKIGYGIPGFEDWTAPCIRAGIDAALKLMRTDVLDVVHLHSCPREILEAGEVTEELHRAVEAGKVRVAAYSGENEALEAALHSGSFGSIQLSVNICDQASLESALPAAREGGIGVIAKRPIANAPWRYAERPVGEYVEDYWVRFREMGWHKAELGMNWDELALRFAAFTPGVHSCIVGTANPERLRHNARLLEKGPLPEELEKKLRSDFHSHGADWVGLV</sequence>